<organism evidence="1 2">
    <name type="scientific">Halteria grandinella</name>
    <dbReference type="NCBI Taxonomy" id="5974"/>
    <lineage>
        <taxon>Eukaryota</taxon>
        <taxon>Sar</taxon>
        <taxon>Alveolata</taxon>
        <taxon>Ciliophora</taxon>
        <taxon>Intramacronucleata</taxon>
        <taxon>Spirotrichea</taxon>
        <taxon>Stichotrichia</taxon>
        <taxon>Sporadotrichida</taxon>
        <taxon>Halteriidae</taxon>
        <taxon>Halteria</taxon>
    </lineage>
</organism>
<dbReference type="Proteomes" id="UP000785679">
    <property type="component" value="Unassembled WGS sequence"/>
</dbReference>
<comment type="caution">
    <text evidence="1">The sequence shown here is derived from an EMBL/GenBank/DDBJ whole genome shotgun (WGS) entry which is preliminary data.</text>
</comment>
<evidence type="ECO:0000313" key="1">
    <source>
        <dbReference type="EMBL" id="TNV73309.1"/>
    </source>
</evidence>
<evidence type="ECO:0000313" key="2">
    <source>
        <dbReference type="Proteomes" id="UP000785679"/>
    </source>
</evidence>
<dbReference type="EMBL" id="RRYP01019259">
    <property type="protein sequence ID" value="TNV73309.1"/>
    <property type="molecule type" value="Genomic_DNA"/>
</dbReference>
<proteinExistence type="predicted"/>
<sequence>MCFTHKVFIIQVIEKRESLHTIWCYVTSILLILETQLENHTDSCQKSCNIQIQVTEQRIQHNQVRPFKILFINRIQIINLQSIGYNC</sequence>
<accession>A0A8J8SWG6</accession>
<dbReference type="AlphaFoldDB" id="A0A8J8SWG6"/>
<protein>
    <submittedName>
        <fullName evidence="1">Uncharacterized protein</fullName>
    </submittedName>
</protein>
<name>A0A8J8SWG6_HALGN</name>
<keyword evidence="2" id="KW-1185">Reference proteome</keyword>
<reference evidence="1" key="1">
    <citation type="submission" date="2019-06" db="EMBL/GenBank/DDBJ databases">
        <authorList>
            <person name="Zheng W."/>
        </authorList>
    </citation>
    <scope>NUCLEOTIDE SEQUENCE</scope>
    <source>
        <strain evidence="1">QDHG01</strain>
    </source>
</reference>
<gene>
    <name evidence="1" type="ORF">FGO68_gene7376</name>
</gene>